<accession>A0A926S5S0</accession>
<reference evidence="1" key="1">
    <citation type="submission" date="2020-05" db="EMBL/GenBank/DDBJ databases">
        <title>Identification of trans-AT polyketide cluster in two marine bacteria, producers of a novel glutaramide-containing polyketide sesbanimide D and analogs.</title>
        <authorList>
            <person name="Kacar D."/>
            <person name="Rodriguez P."/>
            <person name="Canedo L."/>
            <person name="Gonzalez E."/>
            <person name="Galan B."/>
            <person name="De La Calle F."/>
            <person name="Garcia J.L."/>
        </authorList>
    </citation>
    <scope>NUCLEOTIDE SEQUENCE</scope>
    <source>
        <strain evidence="1">PHM038</strain>
    </source>
</reference>
<proteinExistence type="predicted"/>
<sequence>MSLTLSSPVAEAILKAAIHRALNVVEAETRALREGGGTDLKSFEYRKSQALLDLSRARQSVSSTALGQEVRDLLESLRIALMDNLQLLSRHLAAVKEIADLVAQSMLDADSDGTYARPFPEYLHD</sequence>
<protein>
    <recommendedName>
        <fullName evidence="3">Flagellar protein FlgN</fullName>
    </recommendedName>
</protein>
<evidence type="ECO:0000313" key="1">
    <source>
        <dbReference type="EMBL" id="MBD1545707.1"/>
    </source>
</evidence>
<evidence type="ECO:0000313" key="2">
    <source>
        <dbReference type="Proteomes" id="UP000598467"/>
    </source>
</evidence>
<gene>
    <name evidence="1" type="ORF">HK439_05495</name>
</gene>
<evidence type="ECO:0008006" key="3">
    <source>
        <dbReference type="Google" id="ProtNLM"/>
    </source>
</evidence>
<dbReference type="Proteomes" id="UP000598467">
    <property type="component" value="Unassembled WGS sequence"/>
</dbReference>
<dbReference type="EMBL" id="JABFCZ010000005">
    <property type="protein sequence ID" value="MBD1545707.1"/>
    <property type="molecule type" value="Genomic_DNA"/>
</dbReference>
<dbReference type="AlphaFoldDB" id="A0A926S5S0"/>
<organism evidence="1 2">
    <name type="scientific">Roseibium aggregatum</name>
    <dbReference type="NCBI Taxonomy" id="187304"/>
    <lineage>
        <taxon>Bacteria</taxon>
        <taxon>Pseudomonadati</taxon>
        <taxon>Pseudomonadota</taxon>
        <taxon>Alphaproteobacteria</taxon>
        <taxon>Hyphomicrobiales</taxon>
        <taxon>Stappiaceae</taxon>
        <taxon>Roseibium</taxon>
    </lineage>
</organism>
<comment type="caution">
    <text evidence="1">The sequence shown here is derived from an EMBL/GenBank/DDBJ whole genome shotgun (WGS) entry which is preliminary data.</text>
</comment>
<name>A0A926S5S0_9HYPH</name>